<dbReference type="AlphaFoldDB" id="A0A4Q7DL52"/>
<proteinExistence type="predicted"/>
<evidence type="ECO:0000313" key="3">
    <source>
        <dbReference type="EMBL" id="RZI47130.1"/>
    </source>
</evidence>
<dbReference type="InterPro" id="IPR029058">
    <property type="entry name" value="AB_hydrolase_fold"/>
</dbReference>
<evidence type="ECO:0000313" key="4">
    <source>
        <dbReference type="Proteomes" id="UP000293550"/>
    </source>
</evidence>
<dbReference type="SUPFAM" id="SSF53474">
    <property type="entry name" value="alpha/beta-Hydrolases"/>
    <property type="match status" value="1"/>
</dbReference>
<dbReference type="PANTHER" id="PTHR11614">
    <property type="entry name" value="PHOSPHOLIPASE-RELATED"/>
    <property type="match status" value="1"/>
</dbReference>
<name>A0A4Q7DL52_9PROT</name>
<dbReference type="Pfam" id="PF12146">
    <property type="entry name" value="Hydrolase_4"/>
    <property type="match status" value="1"/>
</dbReference>
<feature type="chain" id="PRO_5020595446" evidence="1">
    <location>
        <begin position="21"/>
        <end position="327"/>
    </location>
</feature>
<reference evidence="3 4" key="1">
    <citation type="submission" date="2018-10" db="EMBL/GenBank/DDBJ databases">
        <title>An updated phylogeny of the Alphaproteobacteria reveals that the parasitic Rickettsiales and Holosporales have independent origins.</title>
        <authorList>
            <person name="Munoz-Gomez S.A."/>
            <person name="Hess S."/>
            <person name="Burger G."/>
            <person name="Lang B.F."/>
            <person name="Susko E."/>
            <person name="Slamovits C.H."/>
            <person name="Roger A.J."/>
        </authorList>
    </citation>
    <scope>NUCLEOTIDE SEQUENCE [LARGE SCALE GENOMIC DNA]</scope>
    <source>
        <strain evidence="3">HOLO01</strain>
    </source>
</reference>
<dbReference type="InterPro" id="IPR051044">
    <property type="entry name" value="MAG_DAG_Lipase"/>
</dbReference>
<dbReference type="GO" id="GO:0016787">
    <property type="term" value="F:hydrolase activity"/>
    <property type="evidence" value="ECO:0007669"/>
    <property type="project" value="UniProtKB-KW"/>
</dbReference>
<feature type="signal peptide" evidence="1">
    <location>
        <begin position="1"/>
        <end position="20"/>
    </location>
</feature>
<feature type="domain" description="Serine aminopeptidase S33" evidence="2">
    <location>
        <begin position="47"/>
        <end position="305"/>
    </location>
</feature>
<keyword evidence="3" id="KW-0378">Hydrolase</keyword>
<gene>
    <name evidence="3" type="ORF">EQU50_00675</name>
</gene>
<dbReference type="InterPro" id="IPR022742">
    <property type="entry name" value="Hydrolase_4"/>
</dbReference>
<dbReference type="RefSeq" id="WP_130153242.1">
    <property type="nucleotide sequence ID" value="NZ_SCFB01000001.1"/>
</dbReference>
<accession>A0A4Q7DL52</accession>
<dbReference type="EMBL" id="SCFB01000001">
    <property type="protein sequence ID" value="RZI47130.1"/>
    <property type="molecule type" value="Genomic_DNA"/>
</dbReference>
<evidence type="ECO:0000259" key="2">
    <source>
        <dbReference type="Pfam" id="PF12146"/>
    </source>
</evidence>
<keyword evidence="1" id="KW-0732">Signal</keyword>
<organism evidence="3 4">
    <name type="scientific">Candidatus Finniella inopinata</name>
    <dbReference type="NCBI Taxonomy" id="1696036"/>
    <lineage>
        <taxon>Bacteria</taxon>
        <taxon>Pseudomonadati</taxon>
        <taxon>Pseudomonadota</taxon>
        <taxon>Alphaproteobacteria</taxon>
        <taxon>Holosporales</taxon>
        <taxon>Candidatus Paracaedibacteraceae</taxon>
        <taxon>Candidatus Finniella</taxon>
    </lineage>
</organism>
<keyword evidence="4" id="KW-1185">Reference proteome</keyword>
<sequence length="327" mass="36915">MLKIFRQFALLLIFLSPLHAEFSYQSLKHENGVKIRVGEWHSKVSADTKKLLIICPGRASFIEKNDRLADYFANLGFRVVVIDWRGHGGSDRETDNPQKVYIDDYQSYVEDVKLTLKTYRTSDQAIYLVGSSMGSLVVLHFLSDQSVAKTFPVQAAVFLSPMLGLKTNPFPVFAARWLSAAATKLGYADHYCFGYGDFDINKDVFEKNRGTHDRENFERQKKITQDHPQFMTAGPTYGWLNASFRALDQALQAEGLQAITTPIFIATAGDDQTVDTSQDAKVASHLKIGTHKIYEGAWHNIFNETADIHQKLTKDIEAFLTTHSTNH</sequence>
<dbReference type="Gene3D" id="3.40.50.1820">
    <property type="entry name" value="alpha/beta hydrolase"/>
    <property type="match status" value="1"/>
</dbReference>
<dbReference type="OrthoDB" id="9788260at2"/>
<evidence type="ECO:0000256" key="1">
    <source>
        <dbReference type="SAM" id="SignalP"/>
    </source>
</evidence>
<dbReference type="Proteomes" id="UP000293550">
    <property type="component" value="Unassembled WGS sequence"/>
</dbReference>
<comment type="caution">
    <text evidence="3">The sequence shown here is derived from an EMBL/GenBank/DDBJ whole genome shotgun (WGS) entry which is preliminary data.</text>
</comment>
<protein>
    <submittedName>
        <fullName evidence="3">Alpha/beta hydrolase</fullName>
    </submittedName>
</protein>